<comment type="caution">
    <text evidence="1">The sequence shown here is derived from an EMBL/GenBank/DDBJ whole genome shotgun (WGS) entry which is preliminary data.</text>
</comment>
<dbReference type="EMBL" id="JAMZIH010008117">
    <property type="protein sequence ID" value="KAJ1672599.1"/>
    <property type="molecule type" value="Genomic_DNA"/>
</dbReference>
<keyword evidence="2" id="KW-1185">Reference proteome</keyword>
<sequence length="205" mass="20067">AGVIPVSMGAQKRDLSSSSKHTLPKRGDESDGGSSGENHSGGKEGDSRGNDSGSSGNSEGKSGDDSGSDDGTKGETGSGSEEKSSGGSNSEASSAGGENSGSEQSSGTKGGNGGSGDGAYYEVGLGSCGQTNSNDELVDAAPPGFMESNGACGKKVTVSSNGKSVPVTIVDTCPSCAEGSLDLSPAAFKKLDDLNNGRIPISWSE</sequence>
<name>A0ACC1H825_9FUNG</name>
<organism evidence="1 2">
    <name type="scientific">Spiromyces aspiralis</name>
    <dbReference type="NCBI Taxonomy" id="68401"/>
    <lineage>
        <taxon>Eukaryota</taxon>
        <taxon>Fungi</taxon>
        <taxon>Fungi incertae sedis</taxon>
        <taxon>Zoopagomycota</taxon>
        <taxon>Kickxellomycotina</taxon>
        <taxon>Kickxellomycetes</taxon>
        <taxon>Kickxellales</taxon>
        <taxon>Kickxellaceae</taxon>
        <taxon>Spiromyces</taxon>
    </lineage>
</organism>
<feature type="non-terminal residue" evidence="1">
    <location>
        <position position="1"/>
    </location>
</feature>
<accession>A0ACC1H825</accession>
<evidence type="ECO:0000313" key="2">
    <source>
        <dbReference type="Proteomes" id="UP001145114"/>
    </source>
</evidence>
<gene>
    <name evidence="1" type="ORF">EV182_006867</name>
</gene>
<dbReference type="Proteomes" id="UP001145114">
    <property type="component" value="Unassembled WGS sequence"/>
</dbReference>
<evidence type="ECO:0000313" key="1">
    <source>
        <dbReference type="EMBL" id="KAJ1672599.1"/>
    </source>
</evidence>
<protein>
    <submittedName>
        <fullName evidence="1">Uncharacterized protein</fullName>
    </submittedName>
</protein>
<reference evidence="1" key="1">
    <citation type="submission" date="2022-06" db="EMBL/GenBank/DDBJ databases">
        <title>Phylogenomic reconstructions and comparative analyses of Kickxellomycotina fungi.</title>
        <authorList>
            <person name="Reynolds N.K."/>
            <person name="Stajich J.E."/>
            <person name="Barry K."/>
            <person name="Grigoriev I.V."/>
            <person name="Crous P."/>
            <person name="Smith M.E."/>
        </authorList>
    </citation>
    <scope>NUCLEOTIDE SEQUENCE</scope>
    <source>
        <strain evidence="1">RSA 2271</strain>
    </source>
</reference>
<proteinExistence type="predicted"/>